<accession>A0ABV0GXX6</accession>
<evidence type="ECO:0000313" key="10">
    <source>
        <dbReference type="Proteomes" id="UP001448614"/>
    </source>
</evidence>
<dbReference type="SUPFAM" id="SSF161098">
    <property type="entry name" value="MetI-like"/>
    <property type="match status" value="1"/>
</dbReference>
<comment type="similarity">
    <text evidence="7">Belongs to the binding-protein-dependent transport system permease family.</text>
</comment>
<keyword evidence="2 7" id="KW-0813">Transport</keyword>
<proteinExistence type="inferred from homology"/>
<feature type="transmembrane region" description="Helical" evidence="7">
    <location>
        <begin position="69"/>
        <end position="90"/>
    </location>
</feature>
<evidence type="ECO:0000256" key="7">
    <source>
        <dbReference type="RuleBase" id="RU363032"/>
    </source>
</evidence>
<keyword evidence="3" id="KW-1003">Cell membrane</keyword>
<evidence type="ECO:0000256" key="5">
    <source>
        <dbReference type="ARBA" id="ARBA00022989"/>
    </source>
</evidence>
<evidence type="ECO:0000256" key="4">
    <source>
        <dbReference type="ARBA" id="ARBA00022692"/>
    </source>
</evidence>
<evidence type="ECO:0000259" key="8">
    <source>
        <dbReference type="PROSITE" id="PS50928"/>
    </source>
</evidence>
<keyword evidence="5 7" id="KW-1133">Transmembrane helix</keyword>
<feature type="transmembrane region" description="Helical" evidence="7">
    <location>
        <begin position="253"/>
        <end position="280"/>
    </location>
</feature>
<reference evidence="9 10" key="1">
    <citation type="journal article" date="2024" name="Appl. Microbiol. Biotechnol.">
        <title>Biosynthetic gene clusters with biotechnological applications in novel Antarctic isolates from Actinomycetota.</title>
        <authorList>
            <person name="Bruna P."/>
            <person name="Nunez-Montero K."/>
            <person name="Contreras M.J."/>
            <person name="Leal K."/>
            <person name="Garcia M."/>
            <person name="Abanto M."/>
            <person name="Barrientos L."/>
        </authorList>
    </citation>
    <scope>NUCLEOTIDE SEQUENCE [LARGE SCALE GENOMIC DNA]</scope>
    <source>
        <strain evidence="9 10">Se16.17</strain>
    </source>
</reference>
<evidence type="ECO:0000313" key="9">
    <source>
        <dbReference type="EMBL" id="MEO3943367.1"/>
    </source>
</evidence>
<keyword evidence="4 7" id="KW-0812">Transmembrane</keyword>
<feature type="transmembrane region" description="Helical" evidence="7">
    <location>
        <begin position="168"/>
        <end position="188"/>
    </location>
</feature>
<keyword evidence="6 7" id="KW-0472">Membrane</keyword>
<protein>
    <submittedName>
        <fullName evidence="9">Sugar ABC transporter permease</fullName>
    </submittedName>
</protein>
<dbReference type="PANTHER" id="PTHR30193">
    <property type="entry name" value="ABC TRANSPORTER PERMEASE PROTEIN"/>
    <property type="match status" value="1"/>
</dbReference>
<dbReference type="InterPro" id="IPR000515">
    <property type="entry name" value="MetI-like"/>
</dbReference>
<dbReference type="Proteomes" id="UP001448614">
    <property type="component" value="Unassembled WGS sequence"/>
</dbReference>
<comment type="subcellular location">
    <subcellularLocation>
        <location evidence="1 7">Cell membrane</location>
        <topology evidence="1 7">Multi-pass membrane protein</topology>
    </subcellularLocation>
</comment>
<dbReference type="RefSeq" id="WP_051420745.1">
    <property type="nucleotide sequence ID" value="NZ_JBBMFV010000004.1"/>
</dbReference>
<dbReference type="EMBL" id="JBBMFV010000004">
    <property type="protein sequence ID" value="MEO3943367.1"/>
    <property type="molecule type" value="Genomic_DNA"/>
</dbReference>
<feature type="transmembrane region" description="Helical" evidence="7">
    <location>
        <begin position="200"/>
        <end position="221"/>
    </location>
</feature>
<dbReference type="InterPro" id="IPR051393">
    <property type="entry name" value="ABC_transporter_permease"/>
</dbReference>
<feature type="transmembrane region" description="Helical" evidence="7">
    <location>
        <begin position="142"/>
        <end position="161"/>
    </location>
</feature>
<gene>
    <name evidence="9" type="ORF">V3C41_20030</name>
</gene>
<dbReference type="PROSITE" id="PS50928">
    <property type="entry name" value="ABC_TM1"/>
    <property type="match status" value="1"/>
</dbReference>
<feature type="transmembrane region" description="Helical" evidence="7">
    <location>
        <begin position="102"/>
        <end position="122"/>
    </location>
</feature>
<feature type="domain" description="ABC transmembrane type-1" evidence="8">
    <location>
        <begin position="65"/>
        <end position="277"/>
    </location>
</feature>
<dbReference type="PANTHER" id="PTHR30193:SF37">
    <property type="entry name" value="INNER MEMBRANE ABC TRANSPORTER PERMEASE PROTEIN YCJO"/>
    <property type="match status" value="1"/>
</dbReference>
<evidence type="ECO:0000256" key="6">
    <source>
        <dbReference type="ARBA" id="ARBA00023136"/>
    </source>
</evidence>
<sequence>MSRTRIGQLFVLPTLLFLLAFAIIPAVANFTLSFFDWSPLRPAFEFVGIDNYVTVLQSKGFISALGNTVIYAIITVPVSIALALLVAVGIMGRLRGAGALKAIYFMPTAAMLVAMAVVWQFILDPRVGLLNEFLSWFGIPPTGWLLNSSTALPSIIAFGIWRQTGYMMILFLAGLAAIPRTVYEAAALDGLHGLKRFWHITWPMLAPTTTFAGIIGTIAAVELFDAPKIMTDGGPAGATTTLSMMIQQEGFTYSSFGTGAVVSLVLFILTLAITAVQWTISRRSPMAGPQ</sequence>
<dbReference type="InterPro" id="IPR035906">
    <property type="entry name" value="MetI-like_sf"/>
</dbReference>
<comment type="caution">
    <text evidence="9">The sequence shown here is derived from an EMBL/GenBank/DDBJ whole genome shotgun (WGS) entry which is preliminary data.</text>
</comment>
<dbReference type="Pfam" id="PF00528">
    <property type="entry name" value="BPD_transp_1"/>
    <property type="match status" value="1"/>
</dbReference>
<dbReference type="CDD" id="cd06261">
    <property type="entry name" value="TM_PBP2"/>
    <property type="match status" value="1"/>
</dbReference>
<dbReference type="Gene3D" id="1.10.3720.10">
    <property type="entry name" value="MetI-like"/>
    <property type="match status" value="1"/>
</dbReference>
<keyword evidence="10" id="KW-1185">Reference proteome</keyword>
<evidence type="ECO:0000256" key="1">
    <source>
        <dbReference type="ARBA" id="ARBA00004651"/>
    </source>
</evidence>
<evidence type="ECO:0000256" key="3">
    <source>
        <dbReference type="ARBA" id="ARBA00022475"/>
    </source>
</evidence>
<organism evidence="9 10">
    <name type="scientific">Paenarthrobacter nicotinovorans</name>
    <name type="common">Arthrobacter nicotinovorans</name>
    <dbReference type="NCBI Taxonomy" id="29320"/>
    <lineage>
        <taxon>Bacteria</taxon>
        <taxon>Bacillati</taxon>
        <taxon>Actinomycetota</taxon>
        <taxon>Actinomycetes</taxon>
        <taxon>Micrococcales</taxon>
        <taxon>Micrococcaceae</taxon>
        <taxon>Paenarthrobacter</taxon>
    </lineage>
</organism>
<evidence type="ECO:0000256" key="2">
    <source>
        <dbReference type="ARBA" id="ARBA00022448"/>
    </source>
</evidence>
<name>A0ABV0GXX6_PAENI</name>